<dbReference type="InterPro" id="IPR052529">
    <property type="entry name" value="Bact_Transport_Assoc"/>
</dbReference>
<dbReference type="RefSeq" id="WP_047823216.1">
    <property type="nucleotide sequence ID" value="NZ_CP011770.1"/>
</dbReference>
<dbReference type="OrthoDB" id="9807744at2"/>
<dbReference type="AlphaFoldDB" id="A0A0G3XLK1"/>
<dbReference type="InterPro" id="IPR007349">
    <property type="entry name" value="DUF418"/>
</dbReference>
<evidence type="ECO:0000313" key="1">
    <source>
        <dbReference type="EMBL" id="AKM11506.1"/>
    </source>
</evidence>
<proteinExistence type="predicted"/>
<name>A0A0G3XLK1_9SPHN</name>
<dbReference type="PATRIC" id="fig|1348774.3.peg.685"/>
<dbReference type="STRING" id="1348774.AB433_03275"/>
<dbReference type="PANTHER" id="PTHR30590:SF2">
    <property type="entry name" value="INNER MEMBRANE PROTEIN"/>
    <property type="match status" value="1"/>
</dbReference>
<organism evidence="1 2">
    <name type="scientific">Croceicoccus naphthovorans</name>
    <dbReference type="NCBI Taxonomy" id="1348774"/>
    <lineage>
        <taxon>Bacteria</taxon>
        <taxon>Pseudomonadati</taxon>
        <taxon>Pseudomonadota</taxon>
        <taxon>Alphaproteobacteria</taxon>
        <taxon>Sphingomonadales</taxon>
        <taxon>Erythrobacteraceae</taxon>
        <taxon>Croceicoccus</taxon>
    </lineage>
</organism>
<gene>
    <name evidence="1" type="ORF">AB433_03275</name>
</gene>
<accession>A0A0G3XLK1</accession>
<reference evidence="1 2" key="1">
    <citation type="submission" date="2015-06" db="EMBL/GenBank/DDBJ databases">
        <authorList>
            <person name="Zeng Y."/>
            <person name="Huang Y."/>
        </authorList>
    </citation>
    <scope>NUCLEOTIDE SEQUENCE [LARGE SCALE GENOMIC DNA]</scope>
    <source>
        <strain evidence="1 2">PQ-2</strain>
    </source>
</reference>
<dbReference type="KEGG" id="cna:AB433_03275"/>
<dbReference type="Proteomes" id="UP000035287">
    <property type="component" value="Chromosome"/>
</dbReference>
<evidence type="ECO:0000313" key="2">
    <source>
        <dbReference type="Proteomes" id="UP000035287"/>
    </source>
</evidence>
<keyword evidence="2" id="KW-1185">Reference proteome</keyword>
<sequence>MADDPLSPQATERTGRIATLDLARGFAVLGILAINVTTIAGPGLATANPDWHGQAQSADWVAFGVSWIVFEGKMRAMFATLFGVSLVLFLSRGEEVSRVVEQVRRLLWLAVFGYLHFALFWWGDILLTYAIAGMIALFFKDLRAGSLFVLGLGGLAYLSVAGALEGAWGMHLGAVSASGVGSPSDLAAAAETEAAIQARVAEKMAEYAMGFWEAIRYRLTVTPDAPLRMAAFAVLEALPLMLCGMGLGKSGFFTGGWSRRALLWAAGCGLVIGVAWYGAMLAYAASVQFSSITTELLPYRYGIVGRVAMVAGYLALLALFGAAIARSGPGARIAAAGRMAFSNYLGTTVVMTFIFHGWGLNLGAYEYGQATLVLFVLLGWTLMLGWSRPWLARFGIGPLEWLWRKLAGMGIRRAALVAR</sequence>
<protein>
    <submittedName>
        <fullName evidence="1">Uncharacterized protein</fullName>
    </submittedName>
</protein>
<dbReference type="EMBL" id="CP011770">
    <property type="protein sequence ID" value="AKM11506.1"/>
    <property type="molecule type" value="Genomic_DNA"/>
</dbReference>
<dbReference type="Pfam" id="PF04235">
    <property type="entry name" value="DUF418"/>
    <property type="match status" value="1"/>
</dbReference>
<dbReference type="PANTHER" id="PTHR30590">
    <property type="entry name" value="INNER MEMBRANE PROTEIN"/>
    <property type="match status" value="1"/>
</dbReference>